<keyword evidence="1" id="KW-1133">Transmembrane helix</keyword>
<accession>A0A3M7PXI9</accession>
<reference evidence="2 3" key="1">
    <citation type="journal article" date="2018" name="Sci. Rep.">
        <title>Genomic signatures of local adaptation to the degree of environmental predictability in rotifers.</title>
        <authorList>
            <person name="Franch-Gras L."/>
            <person name="Hahn C."/>
            <person name="Garcia-Roger E.M."/>
            <person name="Carmona M.J."/>
            <person name="Serra M."/>
            <person name="Gomez A."/>
        </authorList>
    </citation>
    <scope>NUCLEOTIDE SEQUENCE [LARGE SCALE GENOMIC DNA]</scope>
    <source>
        <strain evidence="2">HYR1</strain>
    </source>
</reference>
<name>A0A3M7PXI9_BRAPC</name>
<evidence type="ECO:0000313" key="3">
    <source>
        <dbReference type="Proteomes" id="UP000276133"/>
    </source>
</evidence>
<proteinExistence type="predicted"/>
<organism evidence="2 3">
    <name type="scientific">Brachionus plicatilis</name>
    <name type="common">Marine rotifer</name>
    <name type="synonym">Brachionus muelleri</name>
    <dbReference type="NCBI Taxonomy" id="10195"/>
    <lineage>
        <taxon>Eukaryota</taxon>
        <taxon>Metazoa</taxon>
        <taxon>Spiralia</taxon>
        <taxon>Gnathifera</taxon>
        <taxon>Rotifera</taxon>
        <taxon>Eurotatoria</taxon>
        <taxon>Monogononta</taxon>
        <taxon>Pseudotrocha</taxon>
        <taxon>Ploima</taxon>
        <taxon>Brachionidae</taxon>
        <taxon>Brachionus</taxon>
    </lineage>
</organism>
<dbReference type="EMBL" id="REGN01008429">
    <property type="protein sequence ID" value="RNA03599.1"/>
    <property type="molecule type" value="Genomic_DNA"/>
</dbReference>
<gene>
    <name evidence="2" type="ORF">BpHYR1_009038</name>
</gene>
<evidence type="ECO:0000313" key="2">
    <source>
        <dbReference type="EMBL" id="RNA03599.1"/>
    </source>
</evidence>
<dbReference type="AlphaFoldDB" id="A0A3M7PXI9"/>
<keyword evidence="3" id="KW-1185">Reference proteome</keyword>
<sequence>MHKSNYQKKYQIFLFGLFSFNSLWNWFAKIIKYTWESNIQLDPQQILLTVNLMKKTIKHFLNKVRQNFYLKNLLLMRYVEKYSRLSNLKCLKGP</sequence>
<comment type="caution">
    <text evidence="2">The sequence shown here is derived from an EMBL/GenBank/DDBJ whole genome shotgun (WGS) entry which is preliminary data.</text>
</comment>
<feature type="transmembrane region" description="Helical" evidence="1">
    <location>
        <begin position="12"/>
        <end position="28"/>
    </location>
</feature>
<dbReference type="Proteomes" id="UP000276133">
    <property type="component" value="Unassembled WGS sequence"/>
</dbReference>
<protein>
    <submittedName>
        <fullName evidence="2">Uncharacterized protein</fullName>
    </submittedName>
</protein>
<evidence type="ECO:0000256" key="1">
    <source>
        <dbReference type="SAM" id="Phobius"/>
    </source>
</evidence>
<keyword evidence="1" id="KW-0472">Membrane</keyword>
<keyword evidence="1" id="KW-0812">Transmembrane</keyword>